<protein>
    <submittedName>
        <fullName evidence="1">Uncharacterized protein</fullName>
    </submittedName>
</protein>
<organism evidence="1 2">
    <name type="scientific">Escherichia phage EP75</name>
    <dbReference type="NCBI Taxonomy" id="2070200"/>
    <lineage>
        <taxon>Viruses</taxon>
        <taxon>Duplodnaviria</taxon>
        <taxon>Heunggongvirae</taxon>
        <taxon>Uroviricota</taxon>
        <taxon>Caudoviricetes</taxon>
        <taxon>Pantevenvirales</taxon>
        <taxon>Ackermannviridae</taxon>
        <taxon>Cvivirinae</taxon>
        <taxon>Kuttervirus</taxon>
        <taxon>Kuttervirus EP75</taxon>
    </lineage>
</organism>
<keyword evidence="2" id="KW-1185">Reference proteome</keyword>
<sequence length="62" mass="7247">MGRPIIHVSEGAIWVMTRIPNVHFPQFQEEIEQAMLTILEKYGYDTEVRESFNEIMPVVVAR</sequence>
<dbReference type="EMBL" id="MG748547">
    <property type="protein sequence ID" value="AVZ44930.1"/>
    <property type="molecule type" value="Genomic_DNA"/>
</dbReference>
<dbReference type="GeneID" id="55809443"/>
<name>A0A2Z3DUK1_9CAUD</name>
<reference evidence="2" key="1">
    <citation type="submission" date="2018-01" db="EMBL/GenBank/DDBJ databases">
        <authorList>
            <person name="van Mierlo J.T."/>
            <person name="Hagens S."/>
            <person name="Witte S."/>
            <person name="Klamert S."/>
            <person name="van de Straat L."/>
        </authorList>
    </citation>
    <scope>NUCLEOTIDE SEQUENCE [LARGE SCALE GENOMIC DNA]</scope>
</reference>
<dbReference type="RefSeq" id="YP_009880195.1">
    <property type="nucleotide sequence ID" value="NC_049433.1"/>
</dbReference>
<proteinExistence type="predicted"/>
<dbReference type="Proteomes" id="UP000258215">
    <property type="component" value="Segment"/>
</dbReference>
<dbReference type="KEGG" id="vg:55809443"/>
<accession>A0A2Z3DUK1</accession>
<evidence type="ECO:0000313" key="2">
    <source>
        <dbReference type="Proteomes" id="UP000258215"/>
    </source>
</evidence>
<evidence type="ECO:0000313" key="1">
    <source>
        <dbReference type="EMBL" id="AVZ44930.1"/>
    </source>
</evidence>